<accession>A0A840SBR1</accession>
<dbReference type="Gene3D" id="3.30.450.20">
    <property type="entry name" value="PAS domain"/>
    <property type="match status" value="1"/>
</dbReference>
<dbReference type="AlphaFoldDB" id="A0A840SBR1"/>
<dbReference type="InterPro" id="IPR004358">
    <property type="entry name" value="Sig_transdc_His_kin-like_C"/>
</dbReference>
<keyword evidence="5" id="KW-0547">Nucleotide-binding</keyword>
<evidence type="ECO:0000313" key="10">
    <source>
        <dbReference type="EMBL" id="MBB5218225.1"/>
    </source>
</evidence>
<keyword evidence="8" id="KW-0902">Two-component regulatory system</keyword>
<dbReference type="KEGG" id="trc:DYE49_06225"/>
<dbReference type="CDD" id="cd00082">
    <property type="entry name" value="HisKA"/>
    <property type="match status" value="1"/>
</dbReference>
<keyword evidence="6 10" id="KW-0418">Kinase</keyword>
<dbReference type="EC" id="2.7.13.3" evidence="2"/>
<dbReference type="EMBL" id="JACHFR010000001">
    <property type="protein sequence ID" value="MBB5218225.1"/>
    <property type="molecule type" value="Genomic_DNA"/>
</dbReference>
<dbReference type="InterPro" id="IPR036097">
    <property type="entry name" value="HisK_dim/P_sf"/>
</dbReference>
<protein>
    <recommendedName>
        <fullName evidence="2">histidine kinase</fullName>
        <ecNumber evidence="2">2.7.13.3</ecNumber>
    </recommendedName>
</protein>
<feature type="domain" description="Histidine kinase" evidence="9">
    <location>
        <begin position="176"/>
        <end position="397"/>
    </location>
</feature>
<sequence>MNDFFKKASSKITKLSPEQLTSLIEALYSENNGLHSILESLSTGLIIVDNDWHVIQKNKAADRLLLLKHRPNENSDGSYVWDCIENEDIAQFLKNSSRNRNTNVSEEFSLSLETGVRFVTVTVLPLVQKNIQEKTKVCTSITGSIITIDDITEKRQQEIILHRMESLASLTNLAASVAHEIKNPLGAISIHIQLLQKAIKKARTGDGLLPQPKFMENYLDVVNEEISNLNKIVLDFLFAVRPVHSNMELTDADKITERTVEFFIPQFKENGVELKTELCRKQQRILIDEKLFREVLINILQNALQAIKSASVKEGLVHVSSFCDAEKYTLKISDNGCGMDENTASHVFEPYYTTKADGTGLGLTMAYKVIKEFRGDISVDSKTGEGTEFTITIPVPQKSTKLLGEK</sequence>
<dbReference type="PANTHER" id="PTHR43065">
    <property type="entry name" value="SENSOR HISTIDINE KINASE"/>
    <property type="match status" value="1"/>
</dbReference>
<evidence type="ECO:0000256" key="5">
    <source>
        <dbReference type="ARBA" id="ARBA00022741"/>
    </source>
</evidence>
<evidence type="ECO:0000313" key="12">
    <source>
        <dbReference type="Proteomes" id="UP000578697"/>
    </source>
</evidence>
<dbReference type="SMART" id="SM00387">
    <property type="entry name" value="HATPase_c"/>
    <property type="match status" value="1"/>
</dbReference>
<dbReference type="InterPro" id="IPR003594">
    <property type="entry name" value="HATPase_dom"/>
</dbReference>
<dbReference type="InterPro" id="IPR005467">
    <property type="entry name" value="His_kinase_dom"/>
</dbReference>
<evidence type="ECO:0000313" key="11">
    <source>
        <dbReference type="EMBL" id="QOS40072.1"/>
    </source>
</evidence>
<keyword evidence="4" id="KW-0808">Transferase</keyword>
<evidence type="ECO:0000256" key="2">
    <source>
        <dbReference type="ARBA" id="ARBA00012438"/>
    </source>
</evidence>
<comment type="catalytic activity">
    <reaction evidence="1">
        <text>ATP + protein L-histidine = ADP + protein N-phospho-L-histidine.</text>
        <dbReference type="EC" id="2.7.13.3"/>
    </reaction>
</comment>
<keyword evidence="3" id="KW-0597">Phosphoprotein</keyword>
<evidence type="ECO:0000256" key="1">
    <source>
        <dbReference type="ARBA" id="ARBA00000085"/>
    </source>
</evidence>
<name>A0A840SBR1_9SPIR</name>
<gene>
    <name evidence="11" type="ORF">DYE49_06225</name>
    <name evidence="10" type="ORF">HNP77_000569</name>
</gene>
<evidence type="ECO:0000256" key="8">
    <source>
        <dbReference type="ARBA" id="ARBA00023012"/>
    </source>
</evidence>
<dbReference type="PANTHER" id="PTHR43065:SF10">
    <property type="entry name" value="PEROXIDE STRESS-ACTIVATED HISTIDINE KINASE MAK3"/>
    <property type="match status" value="1"/>
</dbReference>
<evidence type="ECO:0000256" key="6">
    <source>
        <dbReference type="ARBA" id="ARBA00022777"/>
    </source>
</evidence>
<dbReference type="Pfam" id="PF02518">
    <property type="entry name" value="HATPase_c"/>
    <property type="match status" value="1"/>
</dbReference>
<dbReference type="GO" id="GO:0000155">
    <property type="term" value="F:phosphorelay sensor kinase activity"/>
    <property type="evidence" value="ECO:0007669"/>
    <property type="project" value="InterPro"/>
</dbReference>
<evidence type="ECO:0000256" key="3">
    <source>
        <dbReference type="ARBA" id="ARBA00022553"/>
    </source>
</evidence>
<dbReference type="PROSITE" id="PS50109">
    <property type="entry name" value="HIS_KIN"/>
    <property type="match status" value="1"/>
</dbReference>
<keyword evidence="12" id="KW-1185">Reference proteome</keyword>
<evidence type="ECO:0000256" key="4">
    <source>
        <dbReference type="ARBA" id="ARBA00022679"/>
    </source>
</evidence>
<dbReference type="Proteomes" id="UP000578697">
    <property type="component" value="Unassembled WGS sequence"/>
</dbReference>
<keyword evidence="7" id="KW-0067">ATP-binding</keyword>
<evidence type="ECO:0000256" key="7">
    <source>
        <dbReference type="ARBA" id="ARBA00022840"/>
    </source>
</evidence>
<dbReference type="RefSeq" id="WP_184651649.1">
    <property type="nucleotide sequence ID" value="NZ_JACHFR010000001.1"/>
</dbReference>
<reference evidence="11 13" key="1">
    <citation type="submission" date="2018-08" db="EMBL/GenBank/DDBJ databases">
        <title>The first complete genome of Treponema rectale (CHPAT), a commensal spirochete of the bovine rectum.</title>
        <authorList>
            <person name="Staton G.J."/>
            <person name="Clegg S.R."/>
            <person name="Carter S.D."/>
            <person name="Radford A.D."/>
            <person name="Darby A."/>
            <person name="Hall N."/>
            <person name="Birtles R.J."/>
            <person name="Evans N.J."/>
        </authorList>
    </citation>
    <scope>NUCLEOTIDE SEQUENCE [LARGE SCALE GENOMIC DNA]</scope>
    <source>
        <strain evidence="11 13">CHPA</strain>
    </source>
</reference>
<reference evidence="10 12" key="2">
    <citation type="submission" date="2020-08" db="EMBL/GenBank/DDBJ databases">
        <title>Genomic Encyclopedia of Type Strains, Phase IV (KMG-IV): sequencing the most valuable type-strain genomes for metagenomic binning, comparative biology and taxonomic classification.</title>
        <authorList>
            <person name="Goeker M."/>
        </authorList>
    </citation>
    <scope>NUCLEOTIDE SEQUENCE [LARGE SCALE GENOMIC DNA]</scope>
    <source>
        <strain evidence="10 12">DSM 103679</strain>
    </source>
</reference>
<dbReference type="Gene3D" id="1.10.287.130">
    <property type="match status" value="1"/>
</dbReference>
<dbReference type="InterPro" id="IPR003661">
    <property type="entry name" value="HisK_dim/P_dom"/>
</dbReference>
<organism evidence="10 12">
    <name type="scientific">Treponema rectale</name>
    <dbReference type="NCBI Taxonomy" id="744512"/>
    <lineage>
        <taxon>Bacteria</taxon>
        <taxon>Pseudomonadati</taxon>
        <taxon>Spirochaetota</taxon>
        <taxon>Spirochaetia</taxon>
        <taxon>Spirochaetales</taxon>
        <taxon>Treponemataceae</taxon>
        <taxon>Treponema</taxon>
    </lineage>
</organism>
<dbReference type="Pfam" id="PF00512">
    <property type="entry name" value="HisKA"/>
    <property type="match status" value="1"/>
</dbReference>
<dbReference type="Proteomes" id="UP000593591">
    <property type="component" value="Chromosome"/>
</dbReference>
<dbReference type="GO" id="GO:0005524">
    <property type="term" value="F:ATP binding"/>
    <property type="evidence" value="ECO:0007669"/>
    <property type="project" value="UniProtKB-KW"/>
</dbReference>
<evidence type="ECO:0000259" key="9">
    <source>
        <dbReference type="PROSITE" id="PS50109"/>
    </source>
</evidence>
<dbReference type="EMBL" id="CP031517">
    <property type="protein sequence ID" value="QOS40072.1"/>
    <property type="molecule type" value="Genomic_DNA"/>
</dbReference>
<evidence type="ECO:0000313" key="13">
    <source>
        <dbReference type="Proteomes" id="UP000593591"/>
    </source>
</evidence>
<dbReference type="SMART" id="SM00388">
    <property type="entry name" value="HisKA"/>
    <property type="match status" value="1"/>
</dbReference>
<dbReference type="PRINTS" id="PR00344">
    <property type="entry name" value="BCTRLSENSOR"/>
</dbReference>
<dbReference type="SUPFAM" id="SSF47384">
    <property type="entry name" value="Homodimeric domain of signal transducing histidine kinase"/>
    <property type="match status" value="1"/>
</dbReference>
<dbReference type="SUPFAM" id="SSF55874">
    <property type="entry name" value="ATPase domain of HSP90 chaperone/DNA topoisomerase II/histidine kinase"/>
    <property type="match status" value="1"/>
</dbReference>
<dbReference type="Gene3D" id="3.30.565.10">
    <property type="entry name" value="Histidine kinase-like ATPase, C-terminal domain"/>
    <property type="match status" value="1"/>
</dbReference>
<proteinExistence type="predicted"/>
<dbReference type="InterPro" id="IPR036890">
    <property type="entry name" value="HATPase_C_sf"/>
</dbReference>